<name>A0AC35U2P6_9BILA</name>
<evidence type="ECO:0000313" key="1">
    <source>
        <dbReference type="Proteomes" id="UP000095286"/>
    </source>
</evidence>
<protein>
    <submittedName>
        <fullName evidence="2">C2H2-type domain-containing protein</fullName>
    </submittedName>
</protein>
<accession>A0AC35U2P6</accession>
<proteinExistence type="predicted"/>
<dbReference type="WBParaSite" id="RSKR_0000705600.1">
    <property type="protein sequence ID" value="RSKR_0000705600.1"/>
    <property type="gene ID" value="RSKR_0000705600"/>
</dbReference>
<sequence>MELSVTVTIMNTSPNTSDSSITKGGAWKCKSCGNTFNLCDNSTLLLKIHSFECKRNQDCGYFAWHPGEKSNRGNDDTARHSGMIVKYKHDEDFRFLVDAKLTEWMNLLYLRDNAKPIIGEDDYFVKKTPYIILKGS</sequence>
<organism evidence="1 2">
    <name type="scientific">Rhabditophanes sp. KR3021</name>
    <dbReference type="NCBI Taxonomy" id="114890"/>
    <lineage>
        <taxon>Eukaryota</taxon>
        <taxon>Metazoa</taxon>
        <taxon>Ecdysozoa</taxon>
        <taxon>Nematoda</taxon>
        <taxon>Chromadorea</taxon>
        <taxon>Rhabditida</taxon>
        <taxon>Tylenchina</taxon>
        <taxon>Panagrolaimomorpha</taxon>
        <taxon>Strongyloidoidea</taxon>
        <taxon>Alloionematidae</taxon>
        <taxon>Rhabditophanes</taxon>
    </lineage>
</organism>
<evidence type="ECO:0000313" key="2">
    <source>
        <dbReference type="WBParaSite" id="RSKR_0000705600.1"/>
    </source>
</evidence>
<dbReference type="Proteomes" id="UP000095286">
    <property type="component" value="Unplaced"/>
</dbReference>
<reference evidence="2" key="1">
    <citation type="submission" date="2016-11" db="UniProtKB">
        <authorList>
            <consortium name="WormBaseParasite"/>
        </authorList>
    </citation>
    <scope>IDENTIFICATION</scope>
    <source>
        <strain evidence="2">KR3021</strain>
    </source>
</reference>